<keyword evidence="1" id="KW-0472">Membrane</keyword>
<gene>
    <name evidence="2" type="ORF">J5X75_23135</name>
</gene>
<feature type="transmembrane region" description="Helical" evidence="1">
    <location>
        <begin position="28"/>
        <end position="47"/>
    </location>
</feature>
<dbReference type="RefSeq" id="WP_208469588.1">
    <property type="nucleotide sequence ID" value="NZ_JAGFNS010000015.1"/>
</dbReference>
<evidence type="ECO:0000256" key="1">
    <source>
        <dbReference type="SAM" id="Phobius"/>
    </source>
</evidence>
<comment type="caution">
    <text evidence="2">The sequence shown here is derived from an EMBL/GenBank/DDBJ whole genome shotgun (WGS) entry which is preliminary data.</text>
</comment>
<reference evidence="2 3" key="1">
    <citation type="submission" date="2021-03" db="EMBL/GenBank/DDBJ databases">
        <title>Actinoplanes flavus sp. nov., a novel actinomycete isolated from Coconut Palm rhizosphere soil.</title>
        <authorList>
            <person name="Luo X."/>
        </authorList>
    </citation>
    <scope>NUCLEOTIDE SEQUENCE [LARGE SCALE GENOMIC DNA]</scope>
    <source>
        <strain evidence="2 3">NEAU-H7</strain>
    </source>
</reference>
<protein>
    <submittedName>
        <fullName evidence="2">Uncharacterized protein</fullName>
    </submittedName>
</protein>
<evidence type="ECO:0000313" key="2">
    <source>
        <dbReference type="EMBL" id="MBO3740404.1"/>
    </source>
</evidence>
<keyword evidence="1" id="KW-1133">Transmembrane helix</keyword>
<keyword evidence="3" id="KW-1185">Reference proteome</keyword>
<evidence type="ECO:0000313" key="3">
    <source>
        <dbReference type="Proteomes" id="UP000679690"/>
    </source>
</evidence>
<name>A0ABS3UNR1_9ACTN</name>
<accession>A0ABS3UNR1</accession>
<keyword evidence="1" id="KW-0812">Transmembrane</keyword>
<dbReference type="Proteomes" id="UP000679690">
    <property type="component" value="Unassembled WGS sequence"/>
</dbReference>
<proteinExistence type="predicted"/>
<organism evidence="2 3">
    <name type="scientific">Actinoplanes flavus</name>
    <dbReference type="NCBI Taxonomy" id="2820290"/>
    <lineage>
        <taxon>Bacteria</taxon>
        <taxon>Bacillati</taxon>
        <taxon>Actinomycetota</taxon>
        <taxon>Actinomycetes</taxon>
        <taxon>Micromonosporales</taxon>
        <taxon>Micromonosporaceae</taxon>
        <taxon>Actinoplanes</taxon>
    </lineage>
</organism>
<dbReference type="EMBL" id="JAGFNS010000015">
    <property type="protein sequence ID" value="MBO3740404.1"/>
    <property type="molecule type" value="Genomic_DNA"/>
</dbReference>
<sequence length="48" mass="5205">MPLTHRYRAELFGHDPDPVPPPRGHHTVFAVAVLLSVALVGLATVVLH</sequence>